<evidence type="ECO:0000313" key="3">
    <source>
        <dbReference type="Proteomes" id="UP000253426"/>
    </source>
</evidence>
<gene>
    <name evidence="2" type="ORF">DES53_107297</name>
</gene>
<dbReference type="AlphaFoldDB" id="A0A366HI05"/>
<dbReference type="RefSeq" id="WP_113960092.1">
    <property type="nucleotide sequence ID" value="NZ_QNRR01000007.1"/>
</dbReference>
<sequence>MLSTITGLKDDLAKLAGVLNQFKSETVQVKLLEQFFAIGPTPGSELVNPVATTKPRRGRPPKAQVGSVQSPSTPFRKKGKRSAIGATGALNALLGQGYFKSRRTIADITAACESKAGVTIKVTNLSGPLARFVEERRLQRAKNKDDKFEYWAK</sequence>
<protein>
    <submittedName>
        <fullName evidence="2">Uncharacterized protein</fullName>
    </submittedName>
</protein>
<evidence type="ECO:0000256" key="1">
    <source>
        <dbReference type="SAM" id="MobiDB-lite"/>
    </source>
</evidence>
<organism evidence="2 3">
    <name type="scientific">Roseimicrobium gellanilyticum</name>
    <dbReference type="NCBI Taxonomy" id="748857"/>
    <lineage>
        <taxon>Bacteria</taxon>
        <taxon>Pseudomonadati</taxon>
        <taxon>Verrucomicrobiota</taxon>
        <taxon>Verrucomicrobiia</taxon>
        <taxon>Verrucomicrobiales</taxon>
        <taxon>Verrucomicrobiaceae</taxon>
        <taxon>Roseimicrobium</taxon>
    </lineage>
</organism>
<feature type="region of interest" description="Disordered" evidence="1">
    <location>
        <begin position="47"/>
        <end position="81"/>
    </location>
</feature>
<keyword evidence="3" id="KW-1185">Reference proteome</keyword>
<accession>A0A366HI05</accession>
<dbReference type="EMBL" id="QNRR01000007">
    <property type="protein sequence ID" value="RBP41465.1"/>
    <property type="molecule type" value="Genomic_DNA"/>
</dbReference>
<name>A0A366HI05_9BACT</name>
<proteinExistence type="predicted"/>
<comment type="caution">
    <text evidence="2">The sequence shown here is derived from an EMBL/GenBank/DDBJ whole genome shotgun (WGS) entry which is preliminary data.</text>
</comment>
<reference evidence="2 3" key="1">
    <citation type="submission" date="2018-06" db="EMBL/GenBank/DDBJ databases">
        <title>Genomic Encyclopedia of Type Strains, Phase IV (KMG-IV): sequencing the most valuable type-strain genomes for metagenomic binning, comparative biology and taxonomic classification.</title>
        <authorList>
            <person name="Goeker M."/>
        </authorList>
    </citation>
    <scope>NUCLEOTIDE SEQUENCE [LARGE SCALE GENOMIC DNA]</scope>
    <source>
        <strain evidence="2 3">DSM 25532</strain>
    </source>
</reference>
<dbReference type="OrthoDB" id="795321at2"/>
<evidence type="ECO:0000313" key="2">
    <source>
        <dbReference type="EMBL" id="RBP41465.1"/>
    </source>
</evidence>
<dbReference type="Proteomes" id="UP000253426">
    <property type="component" value="Unassembled WGS sequence"/>
</dbReference>